<evidence type="ECO:0000313" key="1">
    <source>
        <dbReference type="EMBL" id="KRL43483.1"/>
    </source>
</evidence>
<protein>
    <submittedName>
        <fullName evidence="1">Cof-like hydrolase</fullName>
    </submittedName>
</protein>
<dbReference type="NCBIfam" id="TIGR01484">
    <property type="entry name" value="HAD-SF-IIB"/>
    <property type="match status" value="1"/>
</dbReference>
<dbReference type="Pfam" id="PF08282">
    <property type="entry name" value="Hydrolase_3"/>
    <property type="match status" value="1"/>
</dbReference>
<comment type="caution">
    <text evidence="1">The sequence shown here is derived from an EMBL/GenBank/DDBJ whole genome shotgun (WGS) entry which is preliminary data.</text>
</comment>
<name>A0A0R1QQQ1_9LACO</name>
<keyword evidence="1" id="KW-0378">Hydrolase</keyword>
<accession>A0A0R1QQQ1</accession>
<dbReference type="PATRIC" id="fig|1423770.3.peg.971"/>
<dbReference type="Proteomes" id="UP000050872">
    <property type="component" value="Unassembled WGS sequence"/>
</dbReference>
<dbReference type="GO" id="GO:0005829">
    <property type="term" value="C:cytosol"/>
    <property type="evidence" value="ECO:0007669"/>
    <property type="project" value="TreeGrafter"/>
</dbReference>
<dbReference type="InterPro" id="IPR023214">
    <property type="entry name" value="HAD_sf"/>
</dbReference>
<proteinExistence type="predicted"/>
<dbReference type="AlphaFoldDB" id="A0A0R1QQQ1"/>
<sequence>MAIDIDGTLLNDEQKITPKNIQMIQAAMHKGTKIVLCTGRDYQGAISNANRLGLKGSDEYMIYFGGSRIQNFDGKVIYQKTLAETDAIELINFFTVHKIRFDLIDSEGVHSTSYQTWAKRSAKNPDLKIIKFLLTTNEEDLAETAALLHVNYDQSYFTVQTSATELELFPKGINKGTALTYLANYLQIDLADVVAVGDMDNDIPMLKRVGLSVAMGNAIIAVKKICDIETADNNHSGVAKVISDYVL</sequence>
<dbReference type="SFLD" id="SFLDS00003">
    <property type="entry name" value="Haloacid_Dehalogenase"/>
    <property type="match status" value="1"/>
</dbReference>
<evidence type="ECO:0000313" key="2">
    <source>
        <dbReference type="Proteomes" id="UP000050872"/>
    </source>
</evidence>
<dbReference type="SUPFAM" id="SSF56784">
    <property type="entry name" value="HAD-like"/>
    <property type="match status" value="1"/>
</dbReference>
<dbReference type="STRING" id="1423770.FD29_GL000942"/>
<dbReference type="InterPro" id="IPR006379">
    <property type="entry name" value="HAD-SF_hydro_IIB"/>
</dbReference>
<dbReference type="SFLD" id="SFLDG01140">
    <property type="entry name" value="C2.B:_Phosphomannomutase_and_P"/>
    <property type="match status" value="1"/>
</dbReference>
<reference evidence="1 2" key="1">
    <citation type="journal article" date="2015" name="Genome Announc.">
        <title>Expanding the biotechnology potential of lactobacilli through comparative genomics of 213 strains and associated genera.</title>
        <authorList>
            <person name="Sun Z."/>
            <person name="Harris H.M."/>
            <person name="McCann A."/>
            <person name="Guo C."/>
            <person name="Argimon S."/>
            <person name="Zhang W."/>
            <person name="Yang X."/>
            <person name="Jeffery I.B."/>
            <person name="Cooney J.C."/>
            <person name="Kagawa T.F."/>
            <person name="Liu W."/>
            <person name="Song Y."/>
            <person name="Salvetti E."/>
            <person name="Wrobel A."/>
            <person name="Rasinkangas P."/>
            <person name="Parkhill J."/>
            <person name="Rea M.C."/>
            <person name="O'Sullivan O."/>
            <person name="Ritari J."/>
            <person name="Douillard F.P."/>
            <person name="Paul Ross R."/>
            <person name="Yang R."/>
            <person name="Briner A.E."/>
            <person name="Felis G.E."/>
            <person name="de Vos W.M."/>
            <person name="Barrangou R."/>
            <person name="Klaenhammer T.R."/>
            <person name="Caufield P.W."/>
            <person name="Cui Y."/>
            <person name="Zhang H."/>
            <person name="O'Toole P.W."/>
        </authorList>
    </citation>
    <scope>NUCLEOTIDE SEQUENCE [LARGE SCALE GENOMIC DNA]</scope>
    <source>
        <strain evidence="1 2">DSM 14500</strain>
    </source>
</reference>
<dbReference type="PANTHER" id="PTHR10000">
    <property type="entry name" value="PHOSPHOSERINE PHOSPHATASE"/>
    <property type="match status" value="1"/>
</dbReference>
<dbReference type="Gene3D" id="3.40.50.1000">
    <property type="entry name" value="HAD superfamily/HAD-like"/>
    <property type="match status" value="1"/>
</dbReference>
<dbReference type="NCBIfam" id="TIGR00099">
    <property type="entry name" value="Cof-subfamily"/>
    <property type="match status" value="1"/>
</dbReference>
<organism evidence="1 2">
    <name type="scientific">Companilactobacillus mindensis DSM 14500</name>
    <dbReference type="NCBI Taxonomy" id="1423770"/>
    <lineage>
        <taxon>Bacteria</taxon>
        <taxon>Bacillati</taxon>
        <taxon>Bacillota</taxon>
        <taxon>Bacilli</taxon>
        <taxon>Lactobacillales</taxon>
        <taxon>Lactobacillaceae</taxon>
        <taxon>Companilactobacillus</taxon>
    </lineage>
</organism>
<dbReference type="PANTHER" id="PTHR10000:SF8">
    <property type="entry name" value="HAD SUPERFAMILY HYDROLASE-LIKE, TYPE 3"/>
    <property type="match status" value="1"/>
</dbReference>
<dbReference type="EMBL" id="AZEZ01000083">
    <property type="protein sequence ID" value="KRL43483.1"/>
    <property type="molecule type" value="Genomic_DNA"/>
</dbReference>
<dbReference type="CDD" id="cd07516">
    <property type="entry name" value="HAD_Pase"/>
    <property type="match status" value="1"/>
</dbReference>
<keyword evidence="2" id="KW-1185">Reference proteome</keyword>
<dbReference type="Gene3D" id="3.30.1240.10">
    <property type="match status" value="1"/>
</dbReference>
<dbReference type="InterPro" id="IPR036412">
    <property type="entry name" value="HAD-like_sf"/>
</dbReference>
<dbReference type="GO" id="GO:0000287">
    <property type="term" value="F:magnesium ion binding"/>
    <property type="evidence" value="ECO:0007669"/>
    <property type="project" value="TreeGrafter"/>
</dbReference>
<dbReference type="InterPro" id="IPR000150">
    <property type="entry name" value="Cof"/>
</dbReference>
<gene>
    <name evidence="1" type="ORF">FD29_GL000942</name>
</gene>
<dbReference type="GO" id="GO:0016791">
    <property type="term" value="F:phosphatase activity"/>
    <property type="evidence" value="ECO:0007669"/>
    <property type="project" value="UniProtKB-ARBA"/>
</dbReference>